<comment type="subunit">
    <text evidence="4">Monomer.</text>
</comment>
<gene>
    <name evidence="18" type="ORF">CQ14_08205</name>
</gene>
<feature type="binding site" evidence="15">
    <location>
        <begin position="109"/>
        <end position="110"/>
    </location>
    <ligand>
        <name>S-adenosyl-L-methionine</name>
        <dbReference type="ChEBI" id="CHEBI:59789"/>
        <label>2</label>
    </ligand>
</feature>
<dbReference type="InterPro" id="IPR007197">
    <property type="entry name" value="rSAM"/>
</dbReference>
<comment type="subcellular location">
    <subcellularLocation>
        <location evidence="1 14">Cytoplasm</location>
    </subcellularLocation>
</comment>
<dbReference type="SUPFAM" id="SSF102114">
    <property type="entry name" value="Radical SAM enzymes"/>
    <property type="match status" value="1"/>
</dbReference>
<protein>
    <recommendedName>
        <fullName evidence="14">Coproporphyrinogen-III oxidase</fullName>
        <ecNumber evidence="14">1.3.98.3</ecNumber>
    </recommendedName>
</protein>
<dbReference type="NCBIfam" id="TIGR00538">
    <property type="entry name" value="hemN"/>
    <property type="match status" value="1"/>
</dbReference>
<dbReference type="GO" id="GO:0051539">
    <property type="term" value="F:4 iron, 4 sulfur cluster binding"/>
    <property type="evidence" value="ECO:0007669"/>
    <property type="project" value="UniProtKB-KW"/>
</dbReference>
<dbReference type="GO" id="GO:0005737">
    <property type="term" value="C:cytoplasm"/>
    <property type="evidence" value="ECO:0007669"/>
    <property type="project" value="UniProtKB-SubCell"/>
</dbReference>
<dbReference type="InterPro" id="IPR034505">
    <property type="entry name" value="Coproporphyrinogen-III_oxidase"/>
</dbReference>
<feature type="binding site" evidence="15">
    <location>
        <position position="141"/>
    </location>
    <ligand>
        <name>S-adenosyl-L-methionine</name>
        <dbReference type="ChEBI" id="CHEBI:59789"/>
        <label>1</label>
    </ligand>
</feature>
<feature type="binding site" evidence="16">
    <location>
        <position position="64"/>
    </location>
    <ligand>
        <name>[4Fe-4S] cluster</name>
        <dbReference type="ChEBI" id="CHEBI:49883"/>
        <note>4Fe-4S-S-AdoMet</note>
    </ligand>
</feature>
<dbReference type="PANTHER" id="PTHR13932:SF6">
    <property type="entry name" value="OXYGEN-INDEPENDENT COPROPORPHYRINOGEN III OXIDASE"/>
    <property type="match status" value="1"/>
</dbReference>
<comment type="pathway">
    <text evidence="2 14">Porphyrin-containing compound metabolism; protoporphyrin-IX biosynthesis; protoporphyrinogen-IX from coproporphyrinogen-III (AdoMet route): step 1/1.</text>
</comment>
<dbReference type="InterPro" id="IPR058240">
    <property type="entry name" value="rSAM_sf"/>
</dbReference>
<keyword evidence="12 14" id="KW-0627">Porphyrin biosynthesis</keyword>
<feature type="domain" description="Radical SAM core" evidence="17">
    <location>
        <begin position="42"/>
        <end position="284"/>
    </location>
</feature>
<evidence type="ECO:0000313" key="19">
    <source>
        <dbReference type="Proteomes" id="UP000051660"/>
    </source>
</evidence>
<dbReference type="InterPro" id="IPR013785">
    <property type="entry name" value="Aldolase_TIM"/>
</dbReference>
<dbReference type="OrthoDB" id="9808022at2"/>
<comment type="caution">
    <text evidence="18">The sequence shown here is derived from an EMBL/GenBank/DDBJ whole genome shotgun (WGS) entry which is preliminary data.</text>
</comment>
<dbReference type="InterPro" id="IPR004558">
    <property type="entry name" value="Coprogen_oxidase_HemN"/>
</dbReference>
<comment type="cofactor">
    <cofactor evidence="14 16">
        <name>[4Fe-4S] cluster</name>
        <dbReference type="ChEBI" id="CHEBI:49883"/>
    </cofactor>
    <text evidence="14 16">Binds 1 [4Fe-4S] cluster. The cluster is coordinated with 3 cysteines and an exchangeable S-adenosyl-L-methionine.</text>
</comment>
<feature type="binding site" evidence="15">
    <location>
        <position position="325"/>
    </location>
    <ligand>
        <name>S-adenosyl-L-methionine</name>
        <dbReference type="ChEBI" id="CHEBI:59789"/>
        <label>1</label>
    </ligand>
</feature>
<keyword evidence="8 14" id="KW-0479">Metal-binding</keyword>
<feature type="binding site" evidence="15">
    <location>
        <position position="168"/>
    </location>
    <ligand>
        <name>S-adenosyl-L-methionine</name>
        <dbReference type="ChEBI" id="CHEBI:59789"/>
        <label>2</label>
    </ligand>
</feature>
<comment type="catalytic activity">
    <reaction evidence="13 14">
        <text>coproporphyrinogen III + 2 S-adenosyl-L-methionine = protoporphyrinogen IX + 2 5'-deoxyadenosine + 2 L-methionine + 2 CO2</text>
        <dbReference type="Rhea" id="RHEA:15425"/>
        <dbReference type="ChEBI" id="CHEBI:16526"/>
        <dbReference type="ChEBI" id="CHEBI:17319"/>
        <dbReference type="ChEBI" id="CHEBI:57307"/>
        <dbReference type="ChEBI" id="CHEBI:57309"/>
        <dbReference type="ChEBI" id="CHEBI:57844"/>
        <dbReference type="ChEBI" id="CHEBI:59789"/>
        <dbReference type="EC" id="1.3.98.3"/>
    </reaction>
</comment>
<reference evidence="18 19" key="1">
    <citation type="submission" date="2014-03" db="EMBL/GenBank/DDBJ databases">
        <title>Bradyrhizobium valentinum sp. nov., isolated from effective nodules of Lupinus mariae-josephae, a lupine endemic of basic-lime soils in Eastern Spain.</title>
        <authorList>
            <person name="Duran D."/>
            <person name="Rey L."/>
            <person name="Navarro A."/>
            <person name="Busquets A."/>
            <person name="Imperial J."/>
            <person name="Ruiz-Argueso T."/>
        </authorList>
    </citation>
    <scope>NUCLEOTIDE SEQUENCE [LARGE SCALE GENOMIC DNA]</scope>
    <source>
        <strain evidence="18 19">CCBAU 23086</strain>
    </source>
</reference>
<sequence length="450" mass="49768">MRSDLAQSYGQDRLPRYTSYPTAPHFSPAIGEEDYRKWLKSMPVQQPPSIYLHVPFCRSMCWYCGCHTSVTKRDDPIATYTAGLRTEARLVAETIGQRMPISHVHFGGGTPTIMSPETFVDLVGALRHSFFVLPDAEIAVEIDPRTLTESMTEALGYSGVNRASLGVQSFDPAVQRAINRLQSFEQTASSVERLRRAGVGRINFDLLYGLPLQTVDSCLDTVAKCVELRPDRFSVFGYAHIPTFKKHQRKISEDSLPDSIERHLQSETIAEALLDAGYVRIGLDHFALPGDSLTLAKQDGKLKRNFQGYTDDSADTLIGLGASAIGRMPQGFVQNAVSTRDYLARIAENRFATAKGYAFTGEDRFRADIIERIMCDLAVDLPRISRSHGRDPRSAIVDRPRIESLIADGAVTMIDNRLSISDGAEFLVRSVASAFDAHLAHSAATHSRAV</sequence>
<dbReference type="EC" id="1.3.98.3" evidence="14"/>
<dbReference type="Gene3D" id="3.20.20.70">
    <property type="entry name" value="Aldolase class I"/>
    <property type="match status" value="1"/>
</dbReference>
<evidence type="ECO:0000256" key="11">
    <source>
        <dbReference type="ARBA" id="ARBA00023014"/>
    </source>
</evidence>
<evidence type="ECO:0000256" key="2">
    <source>
        <dbReference type="ARBA" id="ARBA00004785"/>
    </source>
</evidence>
<evidence type="ECO:0000256" key="7">
    <source>
        <dbReference type="ARBA" id="ARBA00022691"/>
    </source>
</evidence>
<dbReference type="SMART" id="SM00729">
    <property type="entry name" value="Elp3"/>
    <property type="match status" value="1"/>
</dbReference>
<dbReference type="RefSeq" id="WP_057856221.1">
    <property type="nucleotide sequence ID" value="NZ_LLYB01000034.1"/>
</dbReference>
<keyword evidence="10 14" id="KW-0408">Iron</keyword>
<keyword evidence="5 14" id="KW-0004">4Fe-4S</keyword>
<dbReference type="SFLD" id="SFLDS00029">
    <property type="entry name" value="Radical_SAM"/>
    <property type="match status" value="1"/>
</dbReference>
<evidence type="ECO:0000256" key="14">
    <source>
        <dbReference type="PIRNR" id="PIRNR000167"/>
    </source>
</evidence>
<dbReference type="EMBL" id="LLYB01000034">
    <property type="protein sequence ID" value="KRR27819.1"/>
    <property type="molecule type" value="Genomic_DNA"/>
</dbReference>
<keyword evidence="6 14" id="KW-0963">Cytoplasm</keyword>
<comment type="similarity">
    <text evidence="3 14">Belongs to the anaerobic coproporphyrinogen-III oxidase family.</text>
</comment>
<feature type="binding site" evidence="15">
    <location>
        <position position="51"/>
    </location>
    <ligand>
        <name>S-adenosyl-L-methionine</name>
        <dbReference type="ChEBI" id="CHEBI:59789"/>
        <label>1</label>
    </ligand>
</feature>
<keyword evidence="7 14" id="KW-0949">S-adenosyl-L-methionine</keyword>
<dbReference type="GO" id="GO:0046872">
    <property type="term" value="F:metal ion binding"/>
    <property type="evidence" value="ECO:0007669"/>
    <property type="project" value="UniProtKB-KW"/>
</dbReference>
<name>A0A0R3N6K9_9BRAD</name>
<evidence type="ECO:0000259" key="17">
    <source>
        <dbReference type="PROSITE" id="PS51918"/>
    </source>
</evidence>
<dbReference type="UniPathway" id="UPA00251">
    <property type="reaction ID" value="UER00323"/>
</dbReference>
<keyword evidence="11 14" id="KW-0411">Iron-sulfur</keyword>
<evidence type="ECO:0000256" key="5">
    <source>
        <dbReference type="ARBA" id="ARBA00022485"/>
    </source>
</evidence>
<evidence type="ECO:0000256" key="9">
    <source>
        <dbReference type="ARBA" id="ARBA00023002"/>
    </source>
</evidence>
<dbReference type="CDD" id="cd01335">
    <property type="entry name" value="Radical_SAM"/>
    <property type="match status" value="1"/>
</dbReference>
<dbReference type="InterPro" id="IPR006638">
    <property type="entry name" value="Elp3/MiaA/NifB-like_rSAM"/>
</dbReference>
<evidence type="ECO:0000256" key="15">
    <source>
        <dbReference type="PIRSR" id="PIRSR000167-1"/>
    </source>
</evidence>
<feature type="binding site" evidence="15">
    <location>
        <begin position="63"/>
        <end position="65"/>
    </location>
    <ligand>
        <name>S-adenosyl-L-methionine</name>
        <dbReference type="ChEBI" id="CHEBI:59789"/>
        <label>2</label>
    </ligand>
</feature>
<feature type="binding site" evidence="15">
    <location>
        <position position="205"/>
    </location>
    <ligand>
        <name>S-adenosyl-L-methionine</name>
        <dbReference type="ChEBI" id="CHEBI:59789"/>
        <label>2</label>
    </ligand>
</feature>
<evidence type="ECO:0000256" key="1">
    <source>
        <dbReference type="ARBA" id="ARBA00004496"/>
    </source>
</evidence>
<evidence type="ECO:0000256" key="12">
    <source>
        <dbReference type="ARBA" id="ARBA00023244"/>
    </source>
</evidence>
<feature type="binding site" evidence="15">
    <location>
        <position position="239"/>
    </location>
    <ligand>
        <name>S-adenosyl-L-methionine</name>
        <dbReference type="ChEBI" id="CHEBI:59789"/>
        <label>2</label>
    </ligand>
</feature>
<dbReference type="GO" id="GO:0004109">
    <property type="term" value="F:coproporphyrinogen oxidase activity"/>
    <property type="evidence" value="ECO:0007669"/>
    <property type="project" value="InterPro"/>
</dbReference>
<evidence type="ECO:0000256" key="6">
    <source>
        <dbReference type="ARBA" id="ARBA00022490"/>
    </source>
</evidence>
<evidence type="ECO:0000256" key="16">
    <source>
        <dbReference type="PIRSR" id="PIRSR000167-2"/>
    </source>
</evidence>
<evidence type="ECO:0000256" key="8">
    <source>
        <dbReference type="ARBA" id="ARBA00022723"/>
    </source>
</evidence>
<dbReference type="PANTHER" id="PTHR13932">
    <property type="entry name" value="COPROPORPHYRINIGEN III OXIDASE"/>
    <property type="match status" value="1"/>
</dbReference>
<evidence type="ECO:0000256" key="3">
    <source>
        <dbReference type="ARBA" id="ARBA00005493"/>
    </source>
</evidence>
<dbReference type="GO" id="GO:0051989">
    <property type="term" value="F:coproporphyrinogen dehydrogenase activity"/>
    <property type="evidence" value="ECO:0007669"/>
    <property type="project" value="UniProtKB-EC"/>
</dbReference>
<dbReference type="AlphaFoldDB" id="A0A0R3N6K9"/>
<organism evidence="18 19">
    <name type="scientific">Bradyrhizobium lablabi</name>
    <dbReference type="NCBI Taxonomy" id="722472"/>
    <lineage>
        <taxon>Bacteria</taxon>
        <taxon>Pseudomonadati</taxon>
        <taxon>Pseudomonadota</taxon>
        <taxon>Alphaproteobacteria</taxon>
        <taxon>Hyphomicrobiales</taxon>
        <taxon>Nitrobacteraceae</taxon>
        <taxon>Bradyrhizobium</taxon>
    </lineage>
</organism>
<feature type="binding site" evidence="16">
    <location>
        <position position="57"/>
    </location>
    <ligand>
        <name>[4Fe-4S] cluster</name>
        <dbReference type="ChEBI" id="CHEBI:49883"/>
        <note>4Fe-4S-S-AdoMet</note>
    </ligand>
</feature>
<accession>A0A0R3N6K9</accession>
<dbReference type="PROSITE" id="PS51918">
    <property type="entry name" value="RADICAL_SAM"/>
    <property type="match status" value="1"/>
</dbReference>
<feature type="binding site" evidence="15">
    <location>
        <position position="108"/>
    </location>
    <ligand>
        <name>S-adenosyl-L-methionine</name>
        <dbReference type="ChEBI" id="CHEBI:59789"/>
        <label>1</label>
    </ligand>
</feature>
<dbReference type="SFLD" id="SFLDG01065">
    <property type="entry name" value="anaerobic_coproporphyrinogen-I"/>
    <property type="match status" value="1"/>
</dbReference>
<evidence type="ECO:0000256" key="10">
    <source>
        <dbReference type="ARBA" id="ARBA00023004"/>
    </source>
</evidence>
<dbReference type="Pfam" id="PF04055">
    <property type="entry name" value="Radical_SAM"/>
    <property type="match status" value="1"/>
</dbReference>
<keyword evidence="9 14" id="KW-0560">Oxidoreductase</keyword>
<dbReference type="GO" id="GO:0006782">
    <property type="term" value="P:protoporphyrinogen IX biosynthetic process"/>
    <property type="evidence" value="ECO:0007669"/>
    <property type="project" value="UniProtKB-UniPathway"/>
</dbReference>
<evidence type="ECO:0000256" key="13">
    <source>
        <dbReference type="ARBA" id="ARBA00048321"/>
    </source>
</evidence>
<evidence type="ECO:0000256" key="4">
    <source>
        <dbReference type="ARBA" id="ARBA00011245"/>
    </source>
</evidence>
<dbReference type="PIRSF" id="PIRSF000167">
    <property type="entry name" value="HemN"/>
    <property type="match status" value="1"/>
</dbReference>
<feature type="binding site" evidence="16">
    <location>
        <position position="61"/>
    </location>
    <ligand>
        <name>[4Fe-4S] cluster</name>
        <dbReference type="ChEBI" id="CHEBI:49883"/>
        <note>4Fe-4S-S-AdoMet</note>
    </ligand>
</feature>
<feature type="binding site" evidence="15">
    <location>
        <position position="180"/>
    </location>
    <ligand>
        <name>S-adenosyl-L-methionine</name>
        <dbReference type="ChEBI" id="CHEBI:59789"/>
        <label>2</label>
    </ligand>
</feature>
<dbReference type="Gene3D" id="1.10.10.920">
    <property type="match status" value="1"/>
</dbReference>
<proteinExistence type="inferred from homology"/>
<evidence type="ECO:0000313" key="18">
    <source>
        <dbReference type="EMBL" id="KRR27819.1"/>
    </source>
</evidence>
<dbReference type="Proteomes" id="UP000051660">
    <property type="component" value="Unassembled WGS sequence"/>
</dbReference>